<evidence type="ECO:0000313" key="20">
    <source>
        <dbReference type="EMBL" id="KJW00929.1"/>
    </source>
</evidence>
<sequence>MITQKGKEHLVKDKQKSNIYLRILSGIVLVPLFVIAILWCKPLFYILMILVGTGMLSEWYNMTYSSIPDLLIGLIIIPIPISLLIFLSMEDTNRWLIMLYFCIMWSVDTFAMIGGKTFKGAKLAPKLSPKKTWSGLVTGVLSAGLVAVLVSFIPNFHIENYYFSNKIYLFIISCILALIAQLSDLFISYFKRKFNIKDSGHIIPGHGGVLDRFDSIILTTLILFLMKIYIYDNTFK</sequence>
<dbReference type="EC" id="2.7.7.41" evidence="6 18"/>
<comment type="caution">
    <text evidence="20">The sequence shown here is derived from an EMBL/GenBank/DDBJ whole genome shotgun (WGS) entry which is preliminary data.</text>
</comment>
<evidence type="ECO:0000256" key="15">
    <source>
        <dbReference type="ARBA" id="ARBA00023136"/>
    </source>
</evidence>
<feature type="transmembrane region" description="Helical" evidence="19">
    <location>
        <begin position="167"/>
        <end position="189"/>
    </location>
</feature>
<evidence type="ECO:0000256" key="2">
    <source>
        <dbReference type="ARBA" id="ARBA00004651"/>
    </source>
</evidence>
<comment type="subcellular location">
    <subcellularLocation>
        <location evidence="2">Cell membrane</location>
        <topology evidence="2">Multi-pass membrane protein</topology>
    </subcellularLocation>
</comment>
<evidence type="ECO:0000256" key="9">
    <source>
        <dbReference type="ARBA" id="ARBA00022516"/>
    </source>
</evidence>
<evidence type="ECO:0000256" key="12">
    <source>
        <dbReference type="ARBA" id="ARBA00022695"/>
    </source>
</evidence>
<keyword evidence="15 19" id="KW-0472">Membrane</keyword>
<evidence type="ECO:0000256" key="1">
    <source>
        <dbReference type="ARBA" id="ARBA00001698"/>
    </source>
</evidence>
<keyword evidence="11 18" id="KW-0812">Transmembrane</keyword>
<evidence type="ECO:0000256" key="8">
    <source>
        <dbReference type="ARBA" id="ARBA00022475"/>
    </source>
</evidence>
<keyword evidence="14" id="KW-0443">Lipid metabolism</keyword>
<evidence type="ECO:0000256" key="4">
    <source>
        <dbReference type="ARBA" id="ARBA00005189"/>
    </source>
</evidence>
<dbReference type="PANTHER" id="PTHR46382">
    <property type="entry name" value="PHOSPHATIDATE CYTIDYLYLTRANSFERASE"/>
    <property type="match status" value="1"/>
</dbReference>
<dbReference type="PROSITE" id="PS01315">
    <property type="entry name" value="CDS"/>
    <property type="match status" value="1"/>
</dbReference>
<dbReference type="Proteomes" id="UP000035491">
    <property type="component" value="Unassembled WGS sequence"/>
</dbReference>
<evidence type="ECO:0000256" key="16">
    <source>
        <dbReference type="ARBA" id="ARBA00023209"/>
    </source>
</evidence>
<keyword evidence="9" id="KW-0444">Lipid biosynthesis</keyword>
<accession>A0ABR5DQB2</accession>
<protein>
    <recommendedName>
        <fullName evidence="7 18">Phosphatidate cytidylyltransferase</fullName>
        <ecNumber evidence="6 18">2.7.7.41</ecNumber>
    </recommendedName>
</protein>
<name>A0ABR5DQB2_RICPA</name>
<evidence type="ECO:0000313" key="21">
    <source>
        <dbReference type="Proteomes" id="UP000035491"/>
    </source>
</evidence>
<evidence type="ECO:0000256" key="18">
    <source>
        <dbReference type="RuleBase" id="RU003938"/>
    </source>
</evidence>
<keyword evidence="10 18" id="KW-0808">Transferase</keyword>
<dbReference type="InterPro" id="IPR000374">
    <property type="entry name" value="PC_trans"/>
</dbReference>
<keyword evidence="8" id="KW-1003">Cell membrane</keyword>
<keyword evidence="21" id="KW-1185">Reference proteome</keyword>
<evidence type="ECO:0000256" key="19">
    <source>
        <dbReference type="SAM" id="Phobius"/>
    </source>
</evidence>
<evidence type="ECO:0000256" key="7">
    <source>
        <dbReference type="ARBA" id="ARBA00019373"/>
    </source>
</evidence>
<feature type="transmembrane region" description="Helical" evidence="19">
    <location>
        <begin position="133"/>
        <end position="155"/>
    </location>
</feature>
<comment type="similarity">
    <text evidence="5 18">Belongs to the CDS family.</text>
</comment>
<feature type="transmembrane region" description="Helical" evidence="19">
    <location>
        <begin position="20"/>
        <end position="39"/>
    </location>
</feature>
<evidence type="ECO:0000256" key="11">
    <source>
        <dbReference type="ARBA" id="ARBA00022692"/>
    </source>
</evidence>
<feature type="transmembrane region" description="Helical" evidence="19">
    <location>
        <begin position="70"/>
        <end position="89"/>
    </location>
</feature>
<comment type="pathway">
    <text evidence="3 18">Phospholipid metabolism; CDP-diacylglycerol biosynthesis; CDP-diacylglycerol from sn-glycerol 3-phosphate: step 3/3.</text>
</comment>
<evidence type="ECO:0000256" key="13">
    <source>
        <dbReference type="ARBA" id="ARBA00022989"/>
    </source>
</evidence>
<gene>
    <name evidence="20" type="ORF">RPATATE_1030</name>
</gene>
<dbReference type="Pfam" id="PF01148">
    <property type="entry name" value="CTP_transf_1"/>
    <property type="match status" value="1"/>
</dbReference>
<evidence type="ECO:0000256" key="17">
    <source>
        <dbReference type="ARBA" id="ARBA00023264"/>
    </source>
</evidence>
<evidence type="ECO:0000256" key="10">
    <source>
        <dbReference type="ARBA" id="ARBA00022679"/>
    </source>
</evidence>
<feature type="transmembrane region" description="Helical" evidence="19">
    <location>
        <begin position="209"/>
        <end position="230"/>
    </location>
</feature>
<organism evidence="20 21">
    <name type="scientific">Rickettsia parkeri str. Tate's Hell</name>
    <dbReference type="NCBI Taxonomy" id="1359189"/>
    <lineage>
        <taxon>Bacteria</taxon>
        <taxon>Pseudomonadati</taxon>
        <taxon>Pseudomonadota</taxon>
        <taxon>Alphaproteobacteria</taxon>
        <taxon>Rickettsiales</taxon>
        <taxon>Rickettsiaceae</taxon>
        <taxon>Rickettsieae</taxon>
        <taxon>Rickettsia</taxon>
        <taxon>spotted fever group</taxon>
    </lineage>
</organism>
<keyword evidence="12 18" id="KW-0548">Nucleotidyltransferase</keyword>
<dbReference type="RefSeq" id="WP_014410674.1">
    <property type="nucleotide sequence ID" value="NZ_LAOO01000001.1"/>
</dbReference>
<evidence type="ECO:0000256" key="6">
    <source>
        <dbReference type="ARBA" id="ARBA00012487"/>
    </source>
</evidence>
<dbReference type="GO" id="GO:0016779">
    <property type="term" value="F:nucleotidyltransferase activity"/>
    <property type="evidence" value="ECO:0007669"/>
    <property type="project" value="UniProtKB-KW"/>
</dbReference>
<feature type="transmembrane region" description="Helical" evidence="19">
    <location>
        <begin position="95"/>
        <end position="113"/>
    </location>
</feature>
<evidence type="ECO:0000256" key="5">
    <source>
        <dbReference type="ARBA" id="ARBA00010185"/>
    </source>
</evidence>
<dbReference type="PANTHER" id="PTHR46382:SF1">
    <property type="entry name" value="PHOSPHATIDATE CYTIDYLYLTRANSFERASE"/>
    <property type="match status" value="1"/>
</dbReference>
<reference evidence="20 21" key="1">
    <citation type="submission" date="2015-02" db="EMBL/GenBank/DDBJ databases">
        <title>Genome Sequencing of Rickettsiales.</title>
        <authorList>
            <person name="Daugherty S.C."/>
            <person name="Su Q."/>
            <person name="Abolude K."/>
            <person name="Beier-Sexton M."/>
            <person name="Carlyon J.A."/>
            <person name="Carter R."/>
            <person name="Day N.P."/>
            <person name="Dumler S.J."/>
            <person name="Dyachenko V."/>
            <person name="Godinez A."/>
            <person name="Kurtti T.J."/>
            <person name="Lichay M."/>
            <person name="Mullins K.E."/>
            <person name="Ott S."/>
            <person name="Pappas-Brown V."/>
            <person name="Paris D.H."/>
            <person name="Patel P."/>
            <person name="Richards A.L."/>
            <person name="Sadzewicz L."/>
            <person name="Sears K."/>
            <person name="Seidman D."/>
            <person name="Sengamalay N."/>
            <person name="Stenos J."/>
            <person name="Tallon L.J."/>
            <person name="Vincent G."/>
            <person name="Fraser C.M."/>
            <person name="Munderloh U."/>
            <person name="Dunning-Hotopp J.C."/>
        </authorList>
    </citation>
    <scope>NUCLEOTIDE SEQUENCE [LARGE SCALE GENOMIC DNA]</scope>
    <source>
        <strain evidence="20 21">Tate's Hell</strain>
    </source>
</reference>
<comment type="catalytic activity">
    <reaction evidence="1 18">
        <text>a 1,2-diacyl-sn-glycero-3-phosphate + CTP + H(+) = a CDP-1,2-diacyl-sn-glycerol + diphosphate</text>
        <dbReference type="Rhea" id="RHEA:16229"/>
        <dbReference type="ChEBI" id="CHEBI:15378"/>
        <dbReference type="ChEBI" id="CHEBI:33019"/>
        <dbReference type="ChEBI" id="CHEBI:37563"/>
        <dbReference type="ChEBI" id="CHEBI:58332"/>
        <dbReference type="ChEBI" id="CHEBI:58608"/>
        <dbReference type="EC" id="2.7.7.41"/>
    </reaction>
</comment>
<dbReference type="EMBL" id="LAOO01000001">
    <property type="protein sequence ID" value="KJW00929.1"/>
    <property type="molecule type" value="Genomic_DNA"/>
</dbReference>
<keyword evidence="16" id="KW-0594">Phospholipid biosynthesis</keyword>
<keyword evidence="17" id="KW-1208">Phospholipid metabolism</keyword>
<keyword evidence="13 19" id="KW-1133">Transmembrane helix</keyword>
<evidence type="ECO:0000256" key="3">
    <source>
        <dbReference type="ARBA" id="ARBA00005119"/>
    </source>
</evidence>
<proteinExistence type="inferred from homology"/>
<comment type="pathway">
    <text evidence="4">Lipid metabolism.</text>
</comment>
<evidence type="ECO:0000256" key="14">
    <source>
        <dbReference type="ARBA" id="ARBA00023098"/>
    </source>
</evidence>